<evidence type="ECO:0000313" key="5">
    <source>
        <dbReference type="EMBL" id="KXB35633.1"/>
    </source>
</evidence>
<dbReference type="PANTHER" id="PTHR30290">
    <property type="entry name" value="PERIPLASMIC BINDING COMPONENT OF ABC TRANSPORTER"/>
    <property type="match status" value="1"/>
</dbReference>
<dbReference type="PROSITE" id="PS01040">
    <property type="entry name" value="SBP_BACTERIAL_5"/>
    <property type="match status" value="1"/>
</dbReference>
<evidence type="ECO:0000313" key="6">
    <source>
        <dbReference type="Proteomes" id="UP000070675"/>
    </source>
</evidence>
<dbReference type="OrthoDB" id="5243526at2"/>
<dbReference type="InterPro" id="IPR030678">
    <property type="entry name" value="Peptide/Ni-bd"/>
</dbReference>
<dbReference type="InterPro" id="IPR039424">
    <property type="entry name" value="SBP_5"/>
</dbReference>
<dbReference type="PIRSF" id="PIRSF002741">
    <property type="entry name" value="MppA"/>
    <property type="match status" value="1"/>
</dbReference>
<dbReference type="GO" id="GO:1904680">
    <property type="term" value="F:peptide transmembrane transporter activity"/>
    <property type="evidence" value="ECO:0007669"/>
    <property type="project" value="TreeGrafter"/>
</dbReference>
<evidence type="ECO:0000256" key="2">
    <source>
        <dbReference type="ARBA" id="ARBA00005695"/>
    </source>
</evidence>
<dbReference type="GO" id="GO:0043190">
    <property type="term" value="C:ATP-binding cassette (ABC) transporter complex"/>
    <property type="evidence" value="ECO:0007669"/>
    <property type="project" value="InterPro"/>
</dbReference>
<proteinExistence type="inferred from homology"/>
<keyword evidence="6" id="KW-1185">Reference proteome</keyword>
<gene>
    <name evidence="5" type="ORF">HMPREF3192_00038</name>
</gene>
<dbReference type="GO" id="GO:0042597">
    <property type="term" value="C:periplasmic space"/>
    <property type="evidence" value="ECO:0007669"/>
    <property type="project" value="UniProtKB-ARBA"/>
</dbReference>
<dbReference type="RefSeq" id="WP_066304319.1">
    <property type="nucleotide sequence ID" value="NZ_KQ959483.1"/>
</dbReference>
<reference evidence="6" key="1">
    <citation type="submission" date="2016-01" db="EMBL/GenBank/DDBJ databases">
        <authorList>
            <person name="Mitreva M."/>
            <person name="Pepin K.H."/>
            <person name="Mihindukulasuriya K.A."/>
            <person name="Fulton R."/>
            <person name="Fronick C."/>
            <person name="O'Laughlin M."/>
            <person name="Miner T."/>
            <person name="Herter B."/>
            <person name="Rosa B.A."/>
            <person name="Cordes M."/>
            <person name="Tomlinson C."/>
            <person name="Wollam A."/>
            <person name="Palsikar V.B."/>
            <person name="Mardis E.R."/>
            <person name="Wilson R.K."/>
        </authorList>
    </citation>
    <scope>NUCLEOTIDE SEQUENCE [LARGE SCALE GENOMIC DNA]</scope>
    <source>
        <strain evidence="6">DNF00019</strain>
    </source>
</reference>
<dbReference type="Pfam" id="PF00496">
    <property type="entry name" value="SBP_bac_5"/>
    <property type="match status" value="1"/>
</dbReference>
<dbReference type="InterPro" id="IPR023765">
    <property type="entry name" value="SBP_5_CS"/>
</dbReference>
<dbReference type="InterPro" id="IPR000914">
    <property type="entry name" value="SBP_5_dom"/>
</dbReference>
<dbReference type="Gene3D" id="3.40.190.10">
    <property type="entry name" value="Periplasmic binding protein-like II"/>
    <property type="match status" value="1"/>
</dbReference>
<evidence type="ECO:0000259" key="4">
    <source>
        <dbReference type="Pfam" id="PF00496"/>
    </source>
</evidence>
<dbReference type="SUPFAM" id="SSF53850">
    <property type="entry name" value="Periplasmic binding protein-like II"/>
    <property type="match status" value="1"/>
</dbReference>
<protein>
    <submittedName>
        <fullName evidence="5">Tat pathway signal sequence domain protein</fullName>
    </submittedName>
</protein>
<comment type="similarity">
    <text evidence="2">Belongs to the bacterial solute-binding protein 5 family.</text>
</comment>
<dbReference type="GO" id="GO:0015833">
    <property type="term" value="P:peptide transport"/>
    <property type="evidence" value="ECO:0007669"/>
    <property type="project" value="TreeGrafter"/>
</dbReference>
<dbReference type="NCBIfam" id="TIGR01409">
    <property type="entry name" value="TAT_signal_seq"/>
    <property type="match status" value="1"/>
</dbReference>
<dbReference type="InterPro" id="IPR019546">
    <property type="entry name" value="TAT_signal_bac_arc"/>
</dbReference>
<comment type="subcellular location">
    <subcellularLocation>
        <location evidence="1">Cell membrane</location>
        <topology evidence="1">Lipid-anchor</topology>
    </subcellularLocation>
</comment>
<dbReference type="CDD" id="cd00995">
    <property type="entry name" value="PBP2_NikA_DppA_OppA_like"/>
    <property type="match status" value="1"/>
</dbReference>
<evidence type="ECO:0000256" key="1">
    <source>
        <dbReference type="ARBA" id="ARBA00004193"/>
    </source>
</evidence>
<accession>A0A133XXJ2</accession>
<dbReference type="Gene3D" id="3.10.105.10">
    <property type="entry name" value="Dipeptide-binding Protein, Domain 3"/>
    <property type="match status" value="1"/>
</dbReference>
<dbReference type="STRING" id="1393034.HMPREF3192_00038"/>
<dbReference type="PROSITE" id="PS51318">
    <property type="entry name" value="TAT"/>
    <property type="match status" value="1"/>
</dbReference>
<comment type="caution">
    <text evidence="5">The sequence shown here is derived from an EMBL/GenBank/DDBJ whole genome shotgun (WGS) entry which is preliminary data.</text>
</comment>
<name>A0A133XXJ2_9ACTN</name>
<dbReference type="PATRIC" id="fig|1393034.3.peg.34"/>
<evidence type="ECO:0000256" key="3">
    <source>
        <dbReference type="ARBA" id="ARBA00022729"/>
    </source>
</evidence>
<organism evidence="5 6">
    <name type="scientific">Atopobium deltae</name>
    <dbReference type="NCBI Taxonomy" id="1393034"/>
    <lineage>
        <taxon>Bacteria</taxon>
        <taxon>Bacillati</taxon>
        <taxon>Actinomycetota</taxon>
        <taxon>Coriobacteriia</taxon>
        <taxon>Coriobacteriales</taxon>
        <taxon>Atopobiaceae</taxon>
        <taxon>Atopobium</taxon>
    </lineage>
</organism>
<dbReference type="EMBL" id="LSCR01000001">
    <property type="protein sequence ID" value="KXB35633.1"/>
    <property type="molecule type" value="Genomic_DNA"/>
</dbReference>
<dbReference type="Proteomes" id="UP000070675">
    <property type="component" value="Unassembled WGS sequence"/>
</dbReference>
<feature type="domain" description="Solute-binding protein family 5" evidence="4">
    <location>
        <begin position="92"/>
        <end position="438"/>
    </location>
</feature>
<dbReference type="Gene3D" id="3.90.76.10">
    <property type="entry name" value="Dipeptide-binding Protein, Domain 1"/>
    <property type="match status" value="1"/>
</dbReference>
<dbReference type="AlphaFoldDB" id="A0A133XXJ2"/>
<sequence>MLQNAGMTRRSFLGATASAAALLGLGLVGCGKPAEKASEVKANKDATITIAAAYKTKNFHPSNTSSALACGTNWHVVEGLYGIDFRDYSVHKELAADDEPTKVDDTTFEIKLRKDAKFSNGNPVKPEDVVKSFERATAEGNIYIPMLSPIESITKKDDNTVTVKTKFPFELLKQRLSIIRVVPADVDDKTLTAMPIGSGPWAYEKVDGETQIIAKPNKEYNGPYPAGAGTMQWDVQVDATARKTAFSEGTDMIMESIPAEDVDTIKGMDGVKVDQVQGFGLVFMMMNAKHKPFDNVKVRQACRYALDVDKMIKNTFAGQAAGLTCYLPENHTNYHKASTVYTHDVEKAKALLKEAGYTPGKITLSTTDSDFVVSMSAQVQQDLEAIGFKVEIQKNQSSAMYSAIDQNPQSYDIALAPGDASCFGNDPDLLMSWYYGNNTWTTTRTQWADDPKCKEVQDLLAQAVQKGGKEQQDLWNKCFDIIAEYAPLYPVLHKKVSTAYYAEKIADFGGISTTGVYAVGAKAK</sequence>
<keyword evidence="3" id="KW-0732">Signal</keyword>
<dbReference type="InterPro" id="IPR006311">
    <property type="entry name" value="TAT_signal"/>
</dbReference>